<evidence type="ECO:0000313" key="7">
    <source>
        <dbReference type="EMBL" id="GAG19500.1"/>
    </source>
</evidence>
<dbReference type="Pfam" id="PF00082">
    <property type="entry name" value="Peptidase_S8"/>
    <property type="match status" value="1"/>
</dbReference>
<evidence type="ECO:0000256" key="5">
    <source>
        <dbReference type="SAM" id="MobiDB-lite"/>
    </source>
</evidence>
<sequence length="258" mass="27331">SAIDITFDFPPAVPPPPGLTWSEYGSDTFDYWYDGTANVCLEVISPNGYSVGPICTGALLEWWVDPAGITPDGCVFIDNASTGPAPNGDNELVSWVDGTYPFGCPNDMAAGNWTYHFEAAGGARIDGWATMLVQEFNPPYGGTDMTVGMPATGNEIITVASHVTKDCWQSIDGNTYCYSDPAVVEGDISPFSSKGPTRDGRSKPDISAPGQGIASAISEDARASMPIELIMPDDRHWLIQGTSMSSPHVAGAVALLLE</sequence>
<feature type="domain" description="Peptidase S8/S53" evidence="6">
    <location>
        <begin position="109"/>
        <end position="258"/>
    </location>
</feature>
<dbReference type="InterPro" id="IPR000209">
    <property type="entry name" value="Peptidase_S8/S53_dom"/>
</dbReference>
<dbReference type="SUPFAM" id="SSF52743">
    <property type="entry name" value="Subtilisin-like"/>
    <property type="match status" value="1"/>
</dbReference>
<dbReference type="GO" id="GO:0004252">
    <property type="term" value="F:serine-type endopeptidase activity"/>
    <property type="evidence" value="ECO:0007669"/>
    <property type="project" value="InterPro"/>
</dbReference>
<name>X0VMR8_9ZZZZ</name>
<dbReference type="Gene3D" id="2.60.120.1290">
    <property type="match status" value="1"/>
</dbReference>
<keyword evidence="2" id="KW-0645">Protease</keyword>
<evidence type="ECO:0000256" key="1">
    <source>
        <dbReference type="ARBA" id="ARBA00011073"/>
    </source>
</evidence>
<dbReference type="InterPro" id="IPR050131">
    <property type="entry name" value="Peptidase_S8_subtilisin-like"/>
</dbReference>
<dbReference type="PROSITE" id="PS51892">
    <property type="entry name" value="SUBTILASE"/>
    <property type="match status" value="1"/>
</dbReference>
<keyword evidence="3" id="KW-0378">Hydrolase</keyword>
<dbReference type="AlphaFoldDB" id="X0VMR8"/>
<accession>X0VMR8</accession>
<comment type="caution">
    <text evidence="7">The sequence shown here is derived from an EMBL/GenBank/DDBJ whole genome shotgun (WGS) entry which is preliminary data.</text>
</comment>
<proteinExistence type="inferred from homology"/>
<evidence type="ECO:0000259" key="6">
    <source>
        <dbReference type="Pfam" id="PF00082"/>
    </source>
</evidence>
<dbReference type="PROSITE" id="PS00138">
    <property type="entry name" value="SUBTILASE_SER"/>
    <property type="match status" value="1"/>
</dbReference>
<reference evidence="7" key="1">
    <citation type="journal article" date="2014" name="Front. Microbiol.">
        <title>High frequency of phylogenetically diverse reductive dehalogenase-homologous genes in deep subseafloor sedimentary metagenomes.</title>
        <authorList>
            <person name="Kawai M."/>
            <person name="Futagami T."/>
            <person name="Toyoda A."/>
            <person name="Takaki Y."/>
            <person name="Nishi S."/>
            <person name="Hori S."/>
            <person name="Arai W."/>
            <person name="Tsubouchi T."/>
            <person name="Morono Y."/>
            <person name="Uchiyama I."/>
            <person name="Ito T."/>
            <person name="Fujiyama A."/>
            <person name="Inagaki F."/>
            <person name="Takami H."/>
        </authorList>
    </citation>
    <scope>NUCLEOTIDE SEQUENCE</scope>
    <source>
        <strain evidence="7">Expedition CK06-06</strain>
    </source>
</reference>
<evidence type="ECO:0000256" key="4">
    <source>
        <dbReference type="ARBA" id="ARBA00022825"/>
    </source>
</evidence>
<evidence type="ECO:0000256" key="3">
    <source>
        <dbReference type="ARBA" id="ARBA00022801"/>
    </source>
</evidence>
<dbReference type="GO" id="GO:0006508">
    <property type="term" value="P:proteolysis"/>
    <property type="evidence" value="ECO:0007669"/>
    <property type="project" value="UniProtKB-KW"/>
</dbReference>
<feature type="region of interest" description="Disordered" evidence="5">
    <location>
        <begin position="188"/>
        <end position="211"/>
    </location>
</feature>
<keyword evidence="4" id="KW-0720">Serine protease</keyword>
<comment type="similarity">
    <text evidence="1">Belongs to the peptidase S8 family.</text>
</comment>
<evidence type="ECO:0000256" key="2">
    <source>
        <dbReference type="ARBA" id="ARBA00022670"/>
    </source>
</evidence>
<feature type="non-terminal residue" evidence="7">
    <location>
        <position position="258"/>
    </location>
</feature>
<protein>
    <recommendedName>
        <fullName evidence="6">Peptidase S8/S53 domain-containing protein</fullName>
    </recommendedName>
</protein>
<feature type="non-terminal residue" evidence="7">
    <location>
        <position position="1"/>
    </location>
</feature>
<gene>
    <name evidence="7" type="ORF">S01H1_54722</name>
</gene>
<organism evidence="7">
    <name type="scientific">marine sediment metagenome</name>
    <dbReference type="NCBI Taxonomy" id="412755"/>
    <lineage>
        <taxon>unclassified sequences</taxon>
        <taxon>metagenomes</taxon>
        <taxon>ecological metagenomes</taxon>
    </lineage>
</organism>
<dbReference type="PANTHER" id="PTHR43806">
    <property type="entry name" value="PEPTIDASE S8"/>
    <property type="match status" value="1"/>
</dbReference>
<dbReference type="InterPro" id="IPR023828">
    <property type="entry name" value="Peptidase_S8_Ser-AS"/>
</dbReference>
<dbReference type="InterPro" id="IPR036852">
    <property type="entry name" value="Peptidase_S8/S53_dom_sf"/>
</dbReference>
<dbReference type="PANTHER" id="PTHR43806:SF11">
    <property type="entry name" value="CEREVISIN-RELATED"/>
    <property type="match status" value="1"/>
</dbReference>
<dbReference type="EMBL" id="BARS01035522">
    <property type="protein sequence ID" value="GAG19500.1"/>
    <property type="molecule type" value="Genomic_DNA"/>
</dbReference>
<dbReference type="Gene3D" id="3.40.50.200">
    <property type="entry name" value="Peptidase S8/S53 domain"/>
    <property type="match status" value="1"/>
</dbReference>